<sequence length="258" mass="29261">MSFECVSPLMFYSSASNKYCNKHYAWGNTFFFACEPGTIPGFQICISDDINIQGLSLVGKNTGTTSLSTPQVVLEDKESKLRVIEFQESQHQLQKDVYYYELHTSNGTYVSEDFSHVDDITKYVCIEYAPKNTLYAKNLIISPSSGFRFKVLLNTSLARPEYKYDEESTKRHGYEFIESVISRKVLKCSAVVPEYICDALRVVKLCENTKLTDKATGKSYEVMHSDFIADWQTQGDLAVVTLSFVVDNNILNLGGYHE</sequence>
<accession>A0A8S5M6P4</accession>
<organism evidence="1">
    <name type="scientific">Myoviridae sp. ctlRg1</name>
    <dbReference type="NCBI Taxonomy" id="2826692"/>
    <lineage>
        <taxon>Viruses</taxon>
        <taxon>Duplodnaviria</taxon>
        <taxon>Heunggongvirae</taxon>
        <taxon>Uroviricota</taxon>
        <taxon>Caudoviricetes</taxon>
    </lineage>
</organism>
<protein>
    <submittedName>
        <fullName evidence="1">Uncharacterized protein</fullName>
    </submittedName>
</protein>
<reference evidence="1" key="1">
    <citation type="journal article" date="2021" name="Proc. Natl. Acad. Sci. U.S.A.">
        <title>A Catalog of Tens of Thousands of Viruses from Human Metagenomes Reveals Hidden Associations with Chronic Diseases.</title>
        <authorList>
            <person name="Tisza M.J."/>
            <person name="Buck C.B."/>
        </authorList>
    </citation>
    <scope>NUCLEOTIDE SEQUENCE</scope>
    <source>
        <strain evidence="1">CtlRg1</strain>
    </source>
</reference>
<evidence type="ECO:0000313" key="1">
    <source>
        <dbReference type="EMBL" id="DAD77824.1"/>
    </source>
</evidence>
<proteinExistence type="predicted"/>
<dbReference type="EMBL" id="BK014834">
    <property type="protein sequence ID" value="DAD77824.1"/>
    <property type="molecule type" value="Genomic_DNA"/>
</dbReference>
<name>A0A8S5M6P4_9CAUD</name>